<gene>
    <name evidence="2" type="ORF">DVH24_021491</name>
</gene>
<keyword evidence="3" id="KW-1185">Reference proteome</keyword>
<dbReference type="PANTHER" id="PTHR33731">
    <property type="entry name" value="PROTEIN, PUTATIVE-RELATED"/>
    <property type="match status" value="1"/>
</dbReference>
<dbReference type="STRING" id="3750.A0A498JUX4"/>
<reference evidence="2 3" key="1">
    <citation type="submission" date="2018-10" db="EMBL/GenBank/DDBJ databases">
        <title>A high-quality apple genome assembly.</title>
        <authorList>
            <person name="Hu J."/>
        </authorList>
    </citation>
    <scope>NUCLEOTIDE SEQUENCE [LARGE SCALE GENOMIC DNA]</scope>
    <source>
        <strain evidence="3">cv. HFTH1</strain>
        <tissue evidence="2">Young leaf</tissue>
    </source>
</reference>
<dbReference type="EMBL" id="RDQH01000331">
    <property type="protein sequence ID" value="RXH99689.1"/>
    <property type="molecule type" value="Genomic_DNA"/>
</dbReference>
<protein>
    <recommendedName>
        <fullName evidence="4">Organ-specific protein S2</fullName>
    </recommendedName>
</protein>
<dbReference type="AlphaFoldDB" id="A0A498JUX4"/>
<evidence type="ECO:0008006" key="4">
    <source>
        <dbReference type="Google" id="ProtNLM"/>
    </source>
</evidence>
<feature type="chain" id="PRO_5019740261" description="Organ-specific protein S2" evidence="1">
    <location>
        <begin position="25"/>
        <end position="109"/>
    </location>
</feature>
<dbReference type="OrthoDB" id="1734141at2759"/>
<keyword evidence="1" id="KW-0732">Signal</keyword>
<sequence>MKFSISCLLLILSSLLLLSQNSYARKDSGGYWKSVMNDQPMPEAIKGLFVHHEQEDQVPSKEKSHFVRDFDMRPNVIIYHGAHHHHQDQPAEKKPFFQETSYIQTVNHG</sequence>
<evidence type="ECO:0000313" key="3">
    <source>
        <dbReference type="Proteomes" id="UP000290289"/>
    </source>
</evidence>
<dbReference type="Pfam" id="PF10950">
    <property type="entry name" value="Organ_specific"/>
    <property type="match status" value="1"/>
</dbReference>
<accession>A0A498JUX4</accession>
<comment type="caution">
    <text evidence="2">The sequence shown here is derived from an EMBL/GenBank/DDBJ whole genome shotgun (WGS) entry which is preliminary data.</text>
</comment>
<feature type="signal peptide" evidence="1">
    <location>
        <begin position="1"/>
        <end position="24"/>
    </location>
</feature>
<evidence type="ECO:0000313" key="2">
    <source>
        <dbReference type="EMBL" id="RXH99689.1"/>
    </source>
</evidence>
<evidence type="ECO:0000256" key="1">
    <source>
        <dbReference type="SAM" id="SignalP"/>
    </source>
</evidence>
<dbReference type="PANTHER" id="PTHR33731:SF17">
    <property type="entry name" value="ORGAN-SPECIFIC PROTEIN P4-LIKE"/>
    <property type="match status" value="1"/>
</dbReference>
<name>A0A498JUX4_MALDO</name>
<dbReference type="InterPro" id="IPR024489">
    <property type="entry name" value="Organ_specific_prot"/>
</dbReference>
<dbReference type="Proteomes" id="UP000290289">
    <property type="component" value="Chromosome 5"/>
</dbReference>
<proteinExistence type="predicted"/>
<organism evidence="2 3">
    <name type="scientific">Malus domestica</name>
    <name type="common">Apple</name>
    <name type="synonym">Pyrus malus</name>
    <dbReference type="NCBI Taxonomy" id="3750"/>
    <lineage>
        <taxon>Eukaryota</taxon>
        <taxon>Viridiplantae</taxon>
        <taxon>Streptophyta</taxon>
        <taxon>Embryophyta</taxon>
        <taxon>Tracheophyta</taxon>
        <taxon>Spermatophyta</taxon>
        <taxon>Magnoliopsida</taxon>
        <taxon>eudicotyledons</taxon>
        <taxon>Gunneridae</taxon>
        <taxon>Pentapetalae</taxon>
        <taxon>rosids</taxon>
        <taxon>fabids</taxon>
        <taxon>Rosales</taxon>
        <taxon>Rosaceae</taxon>
        <taxon>Amygdaloideae</taxon>
        <taxon>Maleae</taxon>
        <taxon>Malus</taxon>
    </lineage>
</organism>